<organism evidence="1">
    <name type="scientific">Clostridium perfringens</name>
    <dbReference type="NCBI Taxonomy" id="1502"/>
    <lineage>
        <taxon>Bacteria</taxon>
        <taxon>Bacillati</taxon>
        <taxon>Bacillota</taxon>
        <taxon>Clostridia</taxon>
        <taxon>Eubacteriales</taxon>
        <taxon>Clostridiaceae</taxon>
        <taxon>Clostridium</taxon>
    </lineage>
</organism>
<dbReference type="AlphaFoldDB" id="A0A411AMM3"/>
<keyword evidence="1" id="KW-0614">Plasmid</keyword>
<name>A0A411AMM3_CLOPF</name>
<sequence length="212" mass="24999">MTYSMPMDMNPKIEEIVRTSALLSKLKHSDKSFGKKIKSEYLKDTSDEEKALLFIFYNWFLAKHDESINQYNNESSFAVMNDISAVIDIILDKNPNDWLVRILKNKMLSLSYENEMNIIEDLKELITIQNKDKFSKSYGIIPLLMLSENYYSLADKEMAKYYLEKISLDSENKIKVIPDFFKSFIQEYRNKLGISREGDMVKKVKEIEKVYF</sequence>
<evidence type="ECO:0000313" key="1">
    <source>
        <dbReference type="EMBL" id="QAX89072.1"/>
    </source>
</evidence>
<dbReference type="RefSeq" id="WP_195961849.1">
    <property type="nucleotide sequence ID" value="NZ_CATNXF010000013.1"/>
</dbReference>
<dbReference type="EMBL" id="MK285071">
    <property type="protein sequence ID" value="QAX89072.1"/>
    <property type="molecule type" value="Genomic_DNA"/>
</dbReference>
<gene>
    <name evidence="1" type="ORF">pCPNY83906550-1_00057</name>
</gene>
<accession>A0A411AMM3</accession>
<protein>
    <submittedName>
        <fullName evidence="1">Uncharacterized protein</fullName>
    </submittedName>
</protein>
<proteinExistence type="predicted"/>
<reference evidence="1" key="1">
    <citation type="submission" date="2018-12" db="EMBL/GenBank/DDBJ databases">
        <title>Identification of novel toxin homologs and associated mobile genetic elements in Clostridium perfringens.</title>
        <authorList>
            <person name="Moore R.J."/>
            <person name="Lacey J.A."/>
            <person name="Johanesen P.A."/>
            <person name="Lyras D."/>
        </authorList>
    </citation>
    <scope>NUCLEOTIDE SEQUENCE</scope>
    <source>
        <strain evidence="1">NY83906550</strain>
        <plasmid evidence="1">pCPNY83906550-1</plasmid>
    </source>
</reference>
<geneLocation type="plasmid" evidence="1">
    <name>pCPNY83906550-1</name>
</geneLocation>